<sequence length="192" mass="21449">MKKTNIRMLAEVALFATLAYILDVFTQPMQIGPWISFSFKMVPIFIVTFRWGTKAGMLSGFIWGLLQIVTGQAAGGFLNVFQGFLEYFVAFALIGVGGIVKPAIDKARSKKQNVRLLLTSMLGIIIGTLSRYVIHFIAGIIFWGSYAPKGQSAIYYSFYINGFSWLGETLACILVIWALSPFMYRLLNTKQS</sequence>
<proteinExistence type="predicted"/>
<keyword evidence="1" id="KW-1133">Transmembrane helix</keyword>
<gene>
    <name evidence="2" type="ORF">JOC28_001470</name>
</gene>
<dbReference type="NCBIfam" id="TIGR02357">
    <property type="entry name" value="ECF_ThiT_YuaJ"/>
    <property type="match status" value="1"/>
</dbReference>
<organism evidence="2 3">
    <name type="scientific">Streptococcus loxodontisalivarius</name>
    <dbReference type="NCBI Taxonomy" id="1349415"/>
    <lineage>
        <taxon>Bacteria</taxon>
        <taxon>Bacillati</taxon>
        <taxon>Bacillota</taxon>
        <taxon>Bacilli</taxon>
        <taxon>Lactobacillales</taxon>
        <taxon>Streptococcaceae</taxon>
        <taxon>Streptococcus</taxon>
    </lineage>
</organism>
<feature type="transmembrane region" description="Helical" evidence="1">
    <location>
        <begin position="163"/>
        <end position="184"/>
    </location>
</feature>
<reference evidence="2 3" key="1">
    <citation type="submission" date="2021-01" db="EMBL/GenBank/DDBJ databases">
        <title>Genomic Encyclopedia of Type Strains, Phase IV (KMG-IV): sequencing the most valuable type-strain genomes for metagenomic binning, comparative biology and taxonomic classification.</title>
        <authorList>
            <person name="Goeker M."/>
        </authorList>
    </citation>
    <scope>NUCLEOTIDE SEQUENCE [LARGE SCALE GENOMIC DNA]</scope>
    <source>
        <strain evidence="2 3">DSM 27382</strain>
    </source>
</reference>
<evidence type="ECO:0000313" key="3">
    <source>
        <dbReference type="Proteomes" id="UP000697472"/>
    </source>
</evidence>
<dbReference type="RefSeq" id="WP_205010039.1">
    <property type="nucleotide sequence ID" value="NZ_JAFBEH010000031.1"/>
</dbReference>
<feature type="transmembrane region" description="Helical" evidence="1">
    <location>
        <begin position="7"/>
        <end position="25"/>
    </location>
</feature>
<keyword evidence="1" id="KW-0812">Transmembrane</keyword>
<feature type="transmembrane region" description="Helical" evidence="1">
    <location>
        <begin position="87"/>
        <end position="104"/>
    </location>
</feature>
<evidence type="ECO:0000313" key="2">
    <source>
        <dbReference type="EMBL" id="MBM7643169.1"/>
    </source>
</evidence>
<dbReference type="Gene3D" id="1.10.1760.20">
    <property type="match status" value="1"/>
</dbReference>
<evidence type="ECO:0000256" key="1">
    <source>
        <dbReference type="SAM" id="Phobius"/>
    </source>
</evidence>
<feature type="transmembrane region" description="Helical" evidence="1">
    <location>
        <begin position="31"/>
        <end position="49"/>
    </location>
</feature>
<keyword evidence="3" id="KW-1185">Reference proteome</keyword>
<feature type="transmembrane region" description="Helical" evidence="1">
    <location>
        <begin position="61"/>
        <end position="81"/>
    </location>
</feature>
<comment type="caution">
    <text evidence="2">The sequence shown here is derived from an EMBL/GenBank/DDBJ whole genome shotgun (WGS) entry which is preliminary data.</text>
</comment>
<dbReference type="Pfam" id="PF09515">
    <property type="entry name" value="Thia_YuaJ"/>
    <property type="match status" value="1"/>
</dbReference>
<dbReference type="Proteomes" id="UP000697472">
    <property type="component" value="Unassembled WGS sequence"/>
</dbReference>
<dbReference type="InterPro" id="IPR012651">
    <property type="entry name" value="Thia_Transptr_ThiT"/>
</dbReference>
<name>A0ABS2PT02_9STRE</name>
<protein>
    <submittedName>
        <fullName evidence="2">Thiamine transporter</fullName>
    </submittedName>
</protein>
<accession>A0ABS2PT02</accession>
<keyword evidence="1" id="KW-0472">Membrane</keyword>
<dbReference type="EMBL" id="JAFBEH010000031">
    <property type="protein sequence ID" value="MBM7643169.1"/>
    <property type="molecule type" value="Genomic_DNA"/>
</dbReference>
<feature type="transmembrane region" description="Helical" evidence="1">
    <location>
        <begin position="116"/>
        <end position="143"/>
    </location>
</feature>